<dbReference type="Proteomes" id="UP000317369">
    <property type="component" value="Chromosome"/>
</dbReference>
<evidence type="ECO:0000313" key="4">
    <source>
        <dbReference type="Proteomes" id="UP000317369"/>
    </source>
</evidence>
<organism evidence="3 4">
    <name type="scientific">Poriferisphaera corsica</name>
    <dbReference type="NCBI Taxonomy" id="2528020"/>
    <lineage>
        <taxon>Bacteria</taxon>
        <taxon>Pseudomonadati</taxon>
        <taxon>Planctomycetota</taxon>
        <taxon>Phycisphaerae</taxon>
        <taxon>Phycisphaerales</taxon>
        <taxon>Phycisphaeraceae</taxon>
        <taxon>Poriferisphaera</taxon>
    </lineage>
</organism>
<feature type="transmembrane region" description="Helical" evidence="2">
    <location>
        <begin position="20"/>
        <end position="39"/>
    </location>
</feature>
<sequence length="1229" mass="133225">MNETNTPAAQPSKQNRTGKIIAIAILAILLLILALPSLLSTTPGKALLVKIINTQIPGSVTIKSISIGWFSGQYITDLELRDPQNQSVLSIQSLKIPDASLGSLISGSRNLGNIDIAYLRSNIIQQPTGQTNLDAAISSPKASTPKKPKSPSKDSTSNMLAGLSFALNVKDAQLTYNAPDLEPIILEIPTTQIDFKRPQDITINIQGSITQNQSAGKLDINANIQNLLDNNAQLTFTKTNLDVAAHLNDLPIDAIDRMANQQGKLIALIGPTLNSSLTANGNLDNMAIKLNTQSQHINASADIASNGSSITNATPAQLTLDITPEAWRIITRDQTGQNNSTLEKPFTITLALDKLNLPIVNSKPNLQNAQTDLKLDISQIMLHTPNVGEIDLRRTVATLQSDHLATSLAANLNSVAMLNKNRGEINLTANINDWLAPDNTFATNQYTSDVKLAVNQFPLAAILDDLLNSSDLYMQALGATIDSALIANYSGQKQEGMLNLQLTTAHGNATMDAVVSPNNIQLTQDTIVNYRIQPNLLAAALNSDDYKLASPANLILSVEQFKIDTQSQSITPNDITTGLTLRLDNLSFVQGNYQNLNLQNSTIYIHPNTNLGDKDIPIQLAAKLQNQQQSASITGNIHTYFPGEKWQTPAFHKSTITLKDIPPAIFDSLIGASNSMATLIGPSIDNITITAEGDLNKRFTLNTSVTSPNLTADIDGQLDTVDNQQIIDIKSNSNIKFTLTPQTYAAYTAAQNKNTNPANRLNLLKPTTLTLNLTDGSLPLSMNPKQTKLKANLTSTEFAVQRGSDTQFFIRNLAATADAQDLTQPTTLNITADILQQSANKKSSTGKIRSKTTLTNVVDSQGKINTENLNLNFDSQIQSMPIDLLDQLGRYNGSLIALVGSTANLTLTGDFPGNIDLKIDSQTLDVPAYVHVTRDYILTLRQDFDAQLKPTPQTFSTLLAKAQPVLADAINSERPIRLLVKKERFALPLTNFQTQTLNMDGTLDLGAIQMKRQGWLMQGMGNVIGRLGIGLTSQRNEAQSYTATFTPMDITINNGLVEPSQVWMTSEDLAVGFQVRANLNNQRLNAFMGIMGASFIAQSPLLSQSFNADQVYNVPISGSINNPNIDWNFLYLNIVGTTGTKAIAENTGDLGRTLGGLIGGIGQNMNEDKLRKAGLKAWNPPPPAIALAKNYESSSNASSDQQPQQSPQEQPRNRDQRSNPVNDLLDIFR</sequence>
<dbReference type="RefSeq" id="WP_145078351.1">
    <property type="nucleotide sequence ID" value="NZ_CP036425.1"/>
</dbReference>
<keyword evidence="4" id="KW-1185">Reference proteome</keyword>
<protein>
    <submittedName>
        <fullName evidence="3">Uncharacterized protein</fullName>
    </submittedName>
</protein>
<keyword evidence="2" id="KW-0472">Membrane</keyword>
<keyword evidence="2" id="KW-1133">Transmembrane helix</keyword>
<dbReference type="KEGG" id="pcor:KS4_25510"/>
<name>A0A517YW74_9BACT</name>
<evidence type="ECO:0000256" key="2">
    <source>
        <dbReference type="SAM" id="Phobius"/>
    </source>
</evidence>
<proteinExistence type="predicted"/>
<dbReference type="AlphaFoldDB" id="A0A517YW74"/>
<gene>
    <name evidence="3" type="ORF">KS4_25510</name>
</gene>
<dbReference type="EMBL" id="CP036425">
    <property type="protein sequence ID" value="QDU34481.1"/>
    <property type="molecule type" value="Genomic_DNA"/>
</dbReference>
<dbReference type="OrthoDB" id="244263at2"/>
<evidence type="ECO:0000313" key="3">
    <source>
        <dbReference type="EMBL" id="QDU34481.1"/>
    </source>
</evidence>
<feature type="region of interest" description="Disordered" evidence="1">
    <location>
        <begin position="1184"/>
        <end position="1229"/>
    </location>
</feature>
<reference evidence="3 4" key="1">
    <citation type="submission" date="2019-02" db="EMBL/GenBank/DDBJ databases">
        <title>Deep-cultivation of Planctomycetes and their phenomic and genomic characterization uncovers novel biology.</title>
        <authorList>
            <person name="Wiegand S."/>
            <person name="Jogler M."/>
            <person name="Boedeker C."/>
            <person name="Pinto D."/>
            <person name="Vollmers J."/>
            <person name="Rivas-Marin E."/>
            <person name="Kohn T."/>
            <person name="Peeters S.H."/>
            <person name="Heuer A."/>
            <person name="Rast P."/>
            <person name="Oberbeckmann S."/>
            <person name="Bunk B."/>
            <person name="Jeske O."/>
            <person name="Meyerdierks A."/>
            <person name="Storesund J.E."/>
            <person name="Kallscheuer N."/>
            <person name="Luecker S."/>
            <person name="Lage O.M."/>
            <person name="Pohl T."/>
            <person name="Merkel B.J."/>
            <person name="Hornburger P."/>
            <person name="Mueller R.-W."/>
            <person name="Bruemmer F."/>
            <person name="Labrenz M."/>
            <person name="Spormann A.M."/>
            <person name="Op den Camp H."/>
            <person name="Overmann J."/>
            <person name="Amann R."/>
            <person name="Jetten M.S.M."/>
            <person name="Mascher T."/>
            <person name="Medema M.H."/>
            <person name="Devos D.P."/>
            <person name="Kaster A.-K."/>
            <person name="Ovreas L."/>
            <person name="Rohde M."/>
            <person name="Galperin M.Y."/>
            <person name="Jogler C."/>
        </authorList>
    </citation>
    <scope>NUCLEOTIDE SEQUENCE [LARGE SCALE GENOMIC DNA]</scope>
    <source>
        <strain evidence="3 4">KS4</strain>
    </source>
</reference>
<evidence type="ECO:0000256" key="1">
    <source>
        <dbReference type="SAM" id="MobiDB-lite"/>
    </source>
</evidence>
<feature type="compositionally biased region" description="Low complexity" evidence="1">
    <location>
        <begin position="1193"/>
        <end position="1210"/>
    </location>
</feature>
<accession>A0A517YW74</accession>
<keyword evidence="2" id="KW-0812">Transmembrane</keyword>
<feature type="region of interest" description="Disordered" evidence="1">
    <location>
        <begin position="134"/>
        <end position="157"/>
    </location>
</feature>